<keyword evidence="1" id="KW-0245">EGF-like domain</keyword>
<dbReference type="EMBL" id="LSYS01006902">
    <property type="protein sequence ID" value="OPJ73418.1"/>
    <property type="molecule type" value="Genomic_DNA"/>
</dbReference>
<dbReference type="AlphaFoldDB" id="A0A1V4JMK2"/>
<dbReference type="PANTHER" id="PTHR45836">
    <property type="entry name" value="SLIT HOMOLOG"/>
    <property type="match status" value="1"/>
</dbReference>
<dbReference type="GO" id="GO:0009986">
    <property type="term" value="C:cell surface"/>
    <property type="evidence" value="ECO:0007669"/>
    <property type="project" value="TreeGrafter"/>
</dbReference>
<accession>A0A1V4JMK2</accession>
<evidence type="ECO:0000256" key="4">
    <source>
        <dbReference type="ARBA" id="ARBA00023157"/>
    </source>
</evidence>
<evidence type="ECO:0000256" key="5">
    <source>
        <dbReference type="ARBA" id="ARBA00023180"/>
    </source>
</evidence>
<evidence type="ECO:0000313" key="7">
    <source>
        <dbReference type="Proteomes" id="UP000190648"/>
    </source>
</evidence>
<evidence type="ECO:0000313" key="6">
    <source>
        <dbReference type="EMBL" id="OPJ73418.1"/>
    </source>
</evidence>
<proteinExistence type="predicted"/>
<dbReference type="Proteomes" id="UP000190648">
    <property type="component" value="Unassembled WGS sequence"/>
</dbReference>
<dbReference type="GO" id="GO:0043235">
    <property type="term" value="C:receptor complex"/>
    <property type="evidence" value="ECO:0007669"/>
    <property type="project" value="TreeGrafter"/>
</dbReference>
<keyword evidence="5" id="KW-0325">Glycoprotein</keyword>
<name>A0A1V4JMK2_PATFA</name>
<evidence type="ECO:0000256" key="1">
    <source>
        <dbReference type="ARBA" id="ARBA00022536"/>
    </source>
</evidence>
<dbReference type="GO" id="GO:0005886">
    <property type="term" value="C:plasma membrane"/>
    <property type="evidence" value="ECO:0007669"/>
    <property type="project" value="TreeGrafter"/>
</dbReference>
<dbReference type="FunFam" id="2.10.25.10:FF:000472">
    <property type="entry name" value="Uncharacterized protein, isoform A"/>
    <property type="match status" value="1"/>
</dbReference>
<evidence type="ECO:0000256" key="2">
    <source>
        <dbReference type="ARBA" id="ARBA00022729"/>
    </source>
</evidence>
<gene>
    <name evidence="6" type="ORF">AV530_005775</name>
</gene>
<comment type="caution">
    <text evidence="6">The sequence shown here is derived from an EMBL/GenBank/DDBJ whole genome shotgun (WGS) entry which is preliminary data.</text>
</comment>
<dbReference type="InterPro" id="IPR051355">
    <property type="entry name" value="Notch/Slit_guidance"/>
</dbReference>
<sequence length="89" mass="10367">MKKDFKALARMVKESGAQRYQCVCLPGWEGTFCENESNECNSEPCKNNGTCMDLFNSYRATTTFGKRRCCFITTPLRNAFRLYIQYHLE</sequence>
<dbReference type="PANTHER" id="PTHR45836:SF23">
    <property type="entry name" value="NEUROGENIC LOCUS NOTCH HOMOLOG PROTEIN 1"/>
    <property type="match status" value="1"/>
</dbReference>
<organism evidence="6 7">
    <name type="scientific">Patagioenas fasciata monilis</name>
    <dbReference type="NCBI Taxonomy" id="372326"/>
    <lineage>
        <taxon>Eukaryota</taxon>
        <taxon>Metazoa</taxon>
        <taxon>Chordata</taxon>
        <taxon>Craniata</taxon>
        <taxon>Vertebrata</taxon>
        <taxon>Euteleostomi</taxon>
        <taxon>Archelosauria</taxon>
        <taxon>Archosauria</taxon>
        <taxon>Dinosauria</taxon>
        <taxon>Saurischia</taxon>
        <taxon>Theropoda</taxon>
        <taxon>Coelurosauria</taxon>
        <taxon>Aves</taxon>
        <taxon>Neognathae</taxon>
        <taxon>Neoaves</taxon>
        <taxon>Columbimorphae</taxon>
        <taxon>Columbiformes</taxon>
        <taxon>Columbidae</taxon>
        <taxon>Patagioenas</taxon>
    </lineage>
</organism>
<dbReference type="GO" id="GO:0007411">
    <property type="term" value="P:axon guidance"/>
    <property type="evidence" value="ECO:0007669"/>
    <property type="project" value="TreeGrafter"/>
</dbReference>
<evidence type="ECO:0000256" key="3">
    <source>
        <dbReference type="ARBA" id="ARBA00022737"/>
    </source>
</evidence>
<keyword evidence="3" id="KW-0677">Repeat</keyword>
<keyword evidence="7" id="KW-1185">Reference proteome</keyword>
<dbReference type="GO" id="GO:0007219">
    <property type="term" value="P:Notch signaling pathway"/>
    <property type="evidence" value="ECO:0007669"/>
    <property type="project" value="TreeGrafter"/>
</dbReference>
<keyword evidence="4" id="KW-1015">Disulfide bond</keyword>
<reference evidence="6 7" key="1">
    <citation type="submission" date="2016-02" db="EMBL/GenBank/DDBJ databases">
        <title>Band-tailed pigeon sequencing and assembly.</title>
        <authorList>
            <person name="Soares A.E."/>
            <person name="Novak B.J."/>
            <person name="Rice E.S."/>
            <person name="O'Connell B."/>
            <person name="Chang D."/>
            <person name="Weber S."/>
            <person name="Shapiro B."/>
        </authorList>
    </citation>
    <scope>NUCLEOTIDE SEQUENCE [LARGE SCALE GENOMIC DNA]</scope>
    <source>
        <strain evidence="6">BTP2013</strain>
        <tissue evidence="6">Blood</tissue>
    </source>
</reference>
<keyword evidence="2" id="KW-0732">Signal</keyword>
<dbReference type="Gene3D" id="2.10.25.10">
    <property type="entry name" value="Laminin"/>
    <property type="match status" value="2"/>
</dbReference>
<dbReference type="SUPFAM" id="SSF57196">
    <property type="entry name" value="EGF/Laminin"/>
    <property type="match status" value="2"/>
</dbReference>
<evidence type="ECO:0008006" key="8">
    <source>
        <dbReference type="Google" id="ProtNLM"/>
    </source>
</evidence>
<dbReference type="STRING" id="372326.A0A1V4JMK2"/>
<protein>
    <recommendedName>
        <fullName evidence="8">EGF-like domain-containing protein</fullName>
    </recommendedName>
</protein>